<comment type="function">
    <text evidence="7 10">This protein binds specifically to 23S rRNA; its binding is stimulated by other ribosomal proteins, e.g., L4, L17, and L20. It is important during the early stages of 50S assembly. It makes multiple contacts with different domains of the 23S rRNA in the assembled 50S subunit and ribosome.</text>
</comment>
<dbReference type="CDD" id="cd00336">
    <property type="entry name" value="Ribosomal_L22"/>
    <property type="match status" value="1"/>
</dbReference>
<keyword evidence="2 7" id="KW-0699">rRNA-binding</keyword>
<comment type="similarity">
    <text evidence="1 7 8">Belongs to the universal ribosomal protein uL22 family.</text>
</comment>
<dbReference type="Gene3D" id="3.90.470.10">
    <property type="entry name" value="Ribosomal protein L22/L17"/>
    <property type="match status" value="1"/>
</dbReference>
<evidence type="ECO:0000256" key="10">
    <source>
        <dbReference type="RuleBase" id="RU004008"/>
    </source>
</evidence>
<dbReference type="InterPro" id="IPR047867">
    <property type="entry name" value="Ribosomal_uL22_bac/org-type"/>
</dbReference>
<dbReference type="InterPro" id="IPR036394">
    <property type="entry name" value="Ribosomal_uL22_sf"/>
</dbReference>
<dbReference type="GO" id="GO:0022625">
    <property type="term" value="C:cytosolic large ribosomal subunit"/>
    <property type="evidence" value="ECO:0007669"/>
    <property type="project" value="TreeGrafter"/>
</dbReference>
<dbReference type="GO" id="GO:0003735">
    <property type="term" value="F:structural constituent of ribosome"/>
    <property type="evidence" value="ECO:0007669"/>
    <property type="project" value="InterPro"/>
</dbReference>
<name>A0A517QI12_9PLAN</name>
<keyword evidence="12" id="KW-1185">Reference proteome</keyword>
<evidence type="ECO:0000256" key="1">
    <source>
        <dbReference type="ARBA" id="ARBA00009451"/>
    </source>
</evidence>
<dbReference type="HAMAP" id="MF_01331_B">
    <property type="entry name" value="Ribosomal_uL22_B"/>
    <property type="match status" value="1"/>
</dbReference>
<sequence length="114" mass="12808">MALVKASHRHARISATKVRPFADLIRGLSVEEGLQVLKYEPNRGARFLEKVLRSAAANAEDRGARNVDNLPIVECRIDGGPMFKRLQPRARGMAFLIRRRFAHIHVAIDAPEVE</sequence>
<dbReference type="OrthoDB" id="9805969at2"/>
<dbReference type="InterPro" id="IPR001063">
    <property type="entry name" value="Ribosomal_uL22"/>
</dbReference>
<proteinExistence type="inferred from homology"/>
<dbReference type="InterPro" id="IPR005727">
    <property type="entry name" value="Ribosomal_uL22_bac/chlpt-type"/>
</dbReference>
<keyword evidence="4 7" id="KW-0689">Ribosomal protein</keyword>
<dbReference type="PANTHER" id="PTHR13501:SF8">
    <property type="entry name" value="LARGE RIBOSOMAL SUBUNIT PROTEIN UL22M"/>
    <property type="match status" value="1"/>
</dbReference>
<evidence type="ECO:0000313" key="11">
    <source>
        <dbReference type="EMBL" id="QDT31272.1"/>
    </source>
</evidence>
<dbReference type="GO" id="GO:0006412">
    <property type="term" value="P:translation"/>
    <property type="evidence" value="ECO:0007669"/>
    <property type="project" value="UniProtKB-UniRule"/>
</dbReference>
<evidence type="ECO:0000313" key="12">
    <source>
        <dbReference type="Proteomes" id="UP000315724"/>
    </source>
</evidence>
<dbReference type="Pfam" id="PF00237">
    <property type="entry name" value="Ribosomal_L22"/>
    <property type="match status" value="1"/>
</dbReference>
<dbReference type="GO" id="GO:0019843">
    <property type="term" value="F:rRNA binding"/>
    <property type="evidence" value="ECO:0007669"/>
    <property type="project" value="UniProtKB-UniRule"/>
</dbReference>
<evidence type="ECO:0000256" key="4">
    <source>
        <dbReference type="ARBA" id="ARBA00022980"/>
    </source>
</evidence>
<dbReference type="RefSeq" id="WP_145195725.1">
    <property type="nucleotide sequence ID" value="NZ_CP036267.1"/>
</dbReference>
<evidence type="ECO:0000256" key="6">
    <source>
        <dbReference type="ARBA" id="ARBA00035207"/>
    </source>
</evidence>
<evidence type="ECO:0000256" key="5">
    <source>
        <dbReference type="ARBA" id="ARBA00023274"/>
    </source>
</evidence>
<dbReference type="NCBIfam" id="TIGR01044">
    <property type="entry name" value="rplV_bact"/>
    <property type="match status" value="1"/>
</dbReference>
<dbReference type="EMBL" id="CP036267">
    <property type="protein sequence ID" value="QDT31272.1"/>
    <property type="molecule type" value="Genomic_DNA"/>
</dbReference>
<gene>
    <name evidence="7 11" type="primary">rplV</name>
    <name evidence="11" type="ORF">Mal48_05050</name>
</gene>
<dbReference type="PANTHER" id="PTHR13501">
    <property type="entry name" value="CHLOROPLAST 50S RIBOSOMAL PROTEIN L22-RELATED"/>
    <property type="match status" value="1"/>
</dbReference>
<dbReference type="Proteomes" id="UP000315724">
    <property type="component" value="Chromosome"/>
</dbReference>
<dbReference type="SUPFAM" id="SSF54843">
    <property type="entry name" value="Ribosomal protein L22"/>
    <property type="match status" value="1"/>
</dbReference>
<dbReference type="KEGG" id="tpol:Mal48_05050"/>
<reference evidence="11 12" key="1">
    <citation type="submission" date="2019-02" db="EMBL/GenBank/DDBJ databases">
        <title>Deep-cultivation of Planctomycetes and their phenomic and genomic characterization uncovers novel biology.</title>
        <authorList>
            <person name="Wiegand S."/>
            <person name="Jogler M."/>
            <person name="Boedeker C."/>
            <person name="Pinto D."/>
            <person name="Vollmers J."/>
            <person name="Rivas-Marin E."/>
            <person name="Kohn T."/>
            <person name="Peeters S.H."/>
            <person name="Heuer A."/>
            <person name="Rast P."/>
            <person name="Oberbeckmann S."/>
            <person name="Bunk B."/>
            <person name="Jeske O."/>
            <person name="Meyerdierks A."/>
            <person name="Storesund J.E."/>
            <person name="Kallscheuer N."/>
            <person name="Luecker S."/>
            <person name="Lage O.M."/>
            <person name="Pohl T."/>
            <person name="Merkel B.J."/>
            <person name="Hornburger P."/>
            <person name="Mueller R.-W."/>
            <person name="Bruemmer F."/>
            <person name="Labrenz M."/>
            <person name="Spormann A.M."/>
            <person name="Op den Camp H."/>
            <person name="Overmann J."/>
            <person name="Amann R."/>
            <person name="Jetten M.S.M."/>
            <person name="Mascher T."/>
            <person name="Medema M.H."/>
            <person name="Devos D.P."/>
            <person name="Kaster A.-K."/>
            <person name="Ovreas L."/>
            <person name="Rohde M."/>
            <person name="Galperin M.Y."/>
            <person name="Jogler C."/>
        </authorList>
    </citation>
    <scope>NUCLEOTIDE SEQUENCE [LARGE SCALE GENOMIC DNA]</scope>
    <source>
        <strain evidence="11 12">Mal48</strain>
    </source>
</reference>
<comment type="subunit">
    <text evidence="7 9">Part of the 50S ribosomal subunit.</text>
</comment>
<dbReference type="AlphaFoldDB" id="A0A517QI12"/>
<evidence type="ECO:0000256" key="8">
    <source>
        <dbReference type="RuleBase" id="RU004005"/>
    </source>
</evidence>
<evidence type="ECO:0000256" key="7">
    <source>
        <dbReference type="HAMAP-Rule" id="MF_01331"/>
    </source>
</evidence>
<evidence type="ECO:0000256" key="2">
    <source>
        <dbReference type="ARBA" id="ARBA00022730"/>
    </source>
</evidence>
<keyword evidence="3 7" id="KW-0694">RNA-binding</keyword>
<comment type="function">
    <text evidence="7">The globular domain of the protein is located near the polypeptide exit tunnel on the outside of the subunit, while an extended beta-hairpin is found that lines the wall of the exit tunnel in the center of the 70S ribosome.</text>
</comment>
<protein>
    <recommendedName>
        <fullName evidence="6 7">Large ribosomal subunit protein uL22</fullName>
    </recommendedName>
</protein>
<evidence type="ECO:0000256" key="9">
    <source>
        <dbReference type="RuleBase" id="RU004006"/>
    </source>
</evidence>
<evidence type="ECO:0000256" key="3">
    <source>
        <dbReference type="ARBA" id="ARBA00022884"/>
    </source>
</evidence>
<organism evidence="11 12">
    <name type="scientific">Thalassoglobus polymorphus</name>
    <dbReference type="NCBI Taxonomy" id="2527994"/>
    <lineage>
        <taxon>Bacteria</taxon>
        <taxon>Pseudomonadati</taxon>
        <taxon>Planctomycetota</taxon>
        <taxon>Planctomycetia</taxon>
        <taxon>Planctomycetales</taxon>
        <taxon>Planctomycetaceae</taxon>
        <taxon>Thalassoglobus</taxon>
    </lineage>
</organism>
<keyword evidence="5 7" id="KW-0687">Ribonucleoprotein</keyword>
<accession>A0A517QI12</accession>